<feature type="transmembrane region" description="Helical" evidence="1">
    <location>
        <begin position="7"/>
        <end position="27"/>
    </location>
</feature>
<feature type="transmembrane region" description="Helical" evidence="1">
    <location>
        <begin position="39"/>
        <end position="66"/>
    </location>
</feature>
<sequence>MDNKINWTVVMTYAGAFIALLIGSGFATGQEILQYFSAYGYMGVLGVVVVFLLFLYVGIDFITTGYDHGIKGGKIYKYYCGDIIGTFYDYFSIIFIYSSCVVMISGAGATINQQFGLPVFLGAVSIGILAAITVLFGLNRIVDVIGRIGPLLIVLTIILGIISLVRSPESMTSSNELIPTLDLMTASTNWFFAASSYVGFCMLWLAAFMSSLGASAKSKTDAKLGAICGATGFSVALIIVTIGIMVNISDLADSMVPTLILARNIHSSLAVFFSGIVVAGIYTTTVPLLWQVVARFSEEGTTKFKANTIILATLGIIIGLSVPFDRLVNIIYVINGYVGILLLGFMVAKRIRTGIVSEGISKGAD</sequence>
<feature type="transmembrane region" description="Helical" evidence="1">
    <location>
        <begin position="148"/>
        <end position="165"/>
    </location>
</feature>
<feature type="transmembrane region" description="Helical" evidence="1">
    <location>
        <begin position="330"/>
        <end position="348"/>
    </location>
</feature>
<dbReference type="OrthoDB" id="4424890at2"/>
<dbReference type="PANTHER" id="PTHR37814:SF1">
    <property type="entry name" value="MEMBRANE PROTEIN"/>
    <property type="match status" value="1"/>
</dbReference>
<keyword evidence="1" id="KW-1133">Transmembrane helix</keyword>
<comment type="caution">
    <text evidence="2">The sequence shown here is derived from an EMBL/GenBank/DDBJ whole genome shotgun (WGS) entry which is preliminary data.</text>
</comment>
<evidence type="ECO:0000256" key="1">
    <source>
        <dbReference type="SAM" id="Phobius"/>
    </source>
</evidence>
<evidence type="ECO:0000313" key="2">
    <source>
        <dbReference type="EMBL" id="OWZ83166.1"/>
    </source>
</evidence>
<keyword evidence="1" id="KW-0812">Transmembrane</keyword>
<protein>
    <recommendedName>
        <fullName evidence="4">Transporter</fullName>
    </recommendedName>
</protein>
<feature type="transmembrane region" description="Helical" evidence="1">
    <location>
        <begin position="306"/>
        <end position="324"/>
    </location>
</feature>
<gene>
    <name evidence="2" type="ORF">CDO51_10065</name>
</gene>
<dbReference type="RefSeq" id="WP_089024138.1">
    <property type="nucleotide sequence ID" value="NZ_NIQC01000025.1"/>
</dbReference>
<dbReference type="AlphaFoldDB" id="A0A226BVY9"/>
<keyword evidence="3" id="KW-1185">Reference proteome</keyword>
<reference evidence="2 3" key="1">
    <citation type="submission" date="2017-06" db="EMBL/GenBank/DDBJ databases">
        <title>Draft Genome Sequence of Natranaerobius trueperi halophilic, alkalithermophilic bacteria from soda lakes.</title>
        <authorList>
            <person name="Zhao B."/>
        </authorList>
    </citation>
    <scope>NUCLEOTIDE SEQUENCE [LARGE SCALE GENOMIC DNA]</scope>
    <source>
        <strain evidence="2 3">DSM 18760</strain>
    </source>
</reference>
<dbReference type="Proteomes" id="UP000214588">
    <property type="component" value="Unassembled WGS sequence"/>
</dbReference>
<proteinExistence type="predicted"/>
<feature type="transmembrane region" description="Helical" evidence="1">
    <location>
        <begin position="269"/>
        <end position="294"/>
    </location>
</feature>
<accession>A0A226BVY9</accession>
<evidence type="ECO:0000313" key="3">
    <source>
        <dbReference type="Proteomes" id="UP000214588"/>
    </source>
</evidence>
<name>A0A226BVY9_9FIRM</name>
<feature type="transmembrane region" description="Helical" evidence="1">
    <location>
        <begin position="190"/>
        <end position="212"/>
    </location>
</feature>
<dbReference type="PANTHER" id="PTHR37814">
    <property type="entry name" value="CONSERVED MEMBRANE PROTEIN"/>
    <property type="match status" value="1"/>
</dbReference>
<keyword evidence="1" id="KW-0472">Membrane</keyword>
<organism evidence="2 3">
    <name type="scientific">Natranaerobius trueperi</name>
    <dbReference type="NCBI Taxonomy" id="759412"/>
    <lineage>
        <taxon>Bacteria</taxon>
        <taxon>Bacillati</taxon>
        <taxon>Bacillota</taxon>
        <taxon>Clostridia</taxon>
        <taxon>Natranaerobiales</taxon>
        <taxon>Natranaerobiaceae</taxon>
        <taxon>Natranaerobius</taxon>
    </lineage>
</organism>
<feature type="transmembrane region" description="Helical" evidence="1">
    <location>
        <begin position="87"/>
        <end position="109"/>
    </location>
</feature>
<evidence type="ECO:0008006" key="4">
    <source>
        <dbReference type="Google" id="ProtNLM"/>
    </source>
</evidence>
<dbReference type="InterPro" id="IPR038728">
    <property type="entry name" value="YkvI-like"/>
</dbReference>
<feature type="transmembrane region" description="Helical" evidence="1">
    <location>
        <begin position="115"/>
        <end position="136"/>
    </location>
</feature>
<feature type="transmembrane region" description="Helical" evidence="1">
    <location>
        <begin position="224"/>
        <end position="249"/>
    </location>
</feature>
<dbReference type="EMBL" id="NIQC01000025">
    <property type="protein sequence ID" value="OWZ83166.1"/>
    <property type="molecule type" value="Genomic_DNA"/>
</dbReference>